<sequence>MSLSALLAFFIPFELFLLVYAFLGPLHYLTEINWLHQKNYYTTSKNDYWLLIAILLFIGLIVFSPLRNYGRSFLPVFIAFAFFSAFVMQFYETKKSKFIGYIISLIISILLFVLVQ</sequence>
<dbReference type="OrthoDB" id="114919at2"/>
<keyword evidence="1" id="KW-0812">Transmembrane</keyword>
<dbReference type="Proteomes" id="UP000184232">
    <property type="component" value="Unassembled WGS sequence"/>
</dbReference>
<name>A0A1M6JUI5_9FLAO</name>
<proteinExistence type="predicted"/>
<feature type="transmembrane region" description="Helical" evidence="1">
    <location>
        <begin position="72"/>
        <end position="91"/>
    </location>
</feature>
<gene>
    <name evidence="2" type="ORF">SAMN05444337_2095</name>
</gene>
<dbReference type="RefSeq" id="WP_143146226.1">
    <property type="nucleotide sequence ID" value="NZ_CP045292.1"/>
</dbReference>
<organism evidence="2 3">
    <name type="scientific">Flavobacterium haoranii</name>
    <dbReference type="NCBI Taxonomy" id="683124"/>
    <lineage>
        <taxon>Bacteria</taxon>
        <taxon>Pseudomonadati</taxon>
        <taxon>Bacteroidota</taxon>
        <taxon>Flavobacteriia</taxon>
        <taxon>Flavobacteriales</taxon>
        <taxon>Flavobacteriaceae</taxon>
        <taxon>Flavobacterium</taxon>
    </lineage>
</organism>
<feature type="transmembrane region" description="Helical" evidence="1">
    <location>
        <begin position="6"/>
        <end position="28"/>
    </location>
</feature>
<protein>
    <submittedName>
        <fullName evidence="2">Uncharacterized protein</fullName>
    </submittedName>
</protein>
<keyword evidence="1" id="KW-0472">Membrane</keyword>
<keyword evidence="1" id="KW-1133">Transmembrane helix</keyword>
<evidence type="ECO:0000256" key="1">
    <source>
        <dbReference type="SAM" id="Phobius"/>
    </source>
</evidence>
<evidence type="ECO:0000313" key="3">
    <source>
        <dbReference type="Proteomes" id="UP000184232"/>
    </source>
</evidence>
<keyword evidence="3" id="KW-1185">Reference proteome</keyword>
<dbReference type="STRING" id="683124.SAMN05444337_2095"/>
<accession>A0A1M6JUI5</accession>
<dbReference type="AlphaFoldDB" id="A0A1M6JUI5"/>
<reference evidence="2 3" key="1">
    <citation type="submission" date="2016-11" db="EMBL/GenBank/DDBJ databases">
        <authorList>
            <person name="Jaros S."/>
            <person name="Januszkiewicz K."/>
            <person name="Wedrychowicz H."/>
        </authorList>
    </citation>
    <scope>NUCLEOTIDE SEQUENCE [LARGE SCALE GENOMIC DNA]</scope>
    <source>
        <strain evidence="2 3">DSM 22807</strain>
    </source>
</reference>
<feature type="transmembrane region" description="Helical" evidence="1">
    <location>
        <begin position="98"/>
        <end position="115"/>
    </location>
</feature>
<evidence type="ECO:0000313" key="2">
    <source>
        <dbReference type="EMBL" id="SHJ50357.1"/>
    </source>
</evidence>
<dbReference type="EMBL" id="FQZH01000004">
    <property type="protein sequence ID" value="SHJ50357.1"/>
    <property type="molecule type" value="Genomic_DNA"/>
</dbReference>
<feature type="transmembrane region" description="Helical" evidence="1">
    <location>
        <begin position="48"/>
        <end position="66"/>
    </location>
</feature>